<accession>A0A0C2MF15</accession>
<dbReference type="AlphaFoldDB" id="A0A0C2MF15"/>
<comment type="caution">
    <text evidence="2">The sequence shown here is derived from an EMBL/GenBank/DDBJ whole genome shotgun (WGS) entry which is preliminary data.</text>
</comment>
<keyword evidence="3" id="KW-1185">Reference proteome</keyword>
<dbReference type="Proteomes" id="UP000031668">
    <property type="component" value="Unassembled WGS sequence"/>
</dbReference>
<sequence length="100" mass="11875">MKIFKLFRLLSALSTSMLVPHDQLSEVFRNENLTIQYLIEKEVLNKPQRCESCGGENINQRGKLWRRCHKICRKELSIFKQTIFSKSKLKANKILELIYF</sequence>
<keyword evidence="1" id="KW-0732">Signal</keyword>
<proteinExistence type="predicted"/>
<protein>
    <submittedName>
        <fullName evidence="2">Uncharacterized protein</fullName>
    </submittedName>
</protein>
<organism evidence="2 3">
    <name type="scientific">Thelohanellus kitauei</name>
    <name type="common">Myxosporean</name>
    <dbReference type="NCBI Taxonomy" id="669202"/>
    <lineage>
        <taxon>Eukaryota</taxon>
        <taxon>Metazoa</taxon>
        <taxon>Cnidaria</taxon>
        <taxon>Myxozoa</taxon>
        <taxon>Myxosporea</taxon>
        <taxon>Bivalvulida</taxon>
        <taxon>Platysporina</taxon>
        <taxon>Myxobolidae</taxon>
        <taxon>Thelohanellus</taxon>
    </lineage>
</organism>
<gene>
    <name evidence="2" type="ORF">RF11_16118</name>
</gene>
<dbReference type="EMBL" id="JWZT01003741">
    <property type="protein sequence ID" value="KII65706.1"/>
    <property type="molecule type" value="Genomic_DNA"/>
</dbReference>
<feature type="chain" id="PRO_5002168689" evidence="1">
    <location>
        <begin position="19"/>
        <end position="100"/>
    </location>
</feature>
<name>A0A0C2MF15_THEKT</name>
<evidence type="ECO:0000313" key="3">
    <source>
        <dbReference type="Proteomes" id="UP000031668"/>
    </source>
</evidence>
<reference evidence="2 3" key="1">
    <citation type="journal article" date="2014" name="Genome Biol. Evol.">
        <title>The genome of the myxosporean Thelohanellus kitauei shows adaptations to nutrient acquisition within its fish host.</title>
        <authorList>
            <person name="Yang Y."/>
            <person name="Xiong J."/>
            <person name="Zhou Z."/>
            <person name="Huo F."/>
            <person name="Miao W."/>
            <person name="Ran C."/>
            <person name="Liu Y."/>
            <person name="Zhang J."/>
            <person name="Feng J."/>
            <person name="Wang M."/>
            <person name="Wang M."/>
            <person name="Wang L."/>
            <person name="Yao B."/>
        </authorList>
    </citation>
    <scope>NUCLEOTIDE SEQUENCE [LARGE SCALE GENOMIC DNA]</scope>
    <source>
        <strain evidence="2">Wuqing</strain>
    </source>
</reference>
<dbReference type="OrthoDB" id="5823276at2759"/>
<evidence type="ECO:0000256" key="1">
    <source>
        <dbReference type="SAM" id="SignalP"/>
    </source>
</evidence>
<evidence type="ECO:0000313" key="2">
    <source>
        <dbReference type="EMBL" id="KII65706.1"/>
    </source>
</evidence>
<feature type="signal peptide" evidence="1">
    <location>
        <begin position="1"/>
        <end position="18"/>
    </location>
</feature>